<dbReference type="SUPFAM" id="SSF47391">
    <property type="entry name" value="Dimerization-anchoring domain of cAMP-dependent PK regulatory subunit"/>
    <property type="match status" value="1"/>
</dbReference>
<dbReference type="Pfam" id="PF24548">
    <property type="entry name" value="EF_EFCAB10_C"/>
    <property type="match status" value="1"/>
</dbReference>
<feature type="region of interest" description="Disordered" evidence="1">
    <location>
        <begin position="1"/>
        <end position="29"/>
    </location>
</feature>
<dbReference type="OrthoDB" id="10260455at2759"/>
<dbReference type="SUPFAM" id="SSF47473">
    <property type="entry name" value="EF-hand"/>
    <property type="match status" value="1"/>
</dbReference>
<dbReference type="PANTHER" id="PTHR21847">
    <property type="entry name" value="EF-HAND CALCIUM-BINDING DOMAIN-CONTAINING PROTEIN 10"/>
    <property type="match status" value="1"/>
</dbReference>
<accession>A0A507FIC2</accession>
<feature type="compositionally biased region" description="Polar residues" evidence="1">
    <location>
        <begin position="1"/>
        <end position="12"/>
    </location>
</feature>
<dbReference type="PROSITE" id="PS50222">
    <property type="entry name" value="EF_HAND_2"/>
    <property type="match status" value="1"/>
</dbReference>
<feature type="domain" description="EF-hand" evidence="2">
    <location>
        <begin position="88"/>
        <end position="123"/>
    </location>
</feature>
<dbReference type="InterPro" id="IPR056587">
    <property type="entry name" value="EF_EFCAB10_C"/>
</dbReference>
<name>A0A507FIC2_9FUNG</name>
<evidence type="ECO:0000259" key="2">
    <source>
        <dbReference type="PROSITE" id="PS50222"/>
    </source>
</evidence>
<dbReference type="InterPro" id="IPR039879">
    <property type="entry name" value="EFC10"/>
</dbReference>
<dbReference type="InterPro" id="IPR011992">
    <property type="entry name" value="EF-hand-dom_pair"/>
</dbReference>
<evidence type="ECO:0000256" key="1">
    <source>
        <dbReference type="SAM" id="MobiDB-lite"/>
    </source>
</evidence>
<comment type="caution">
    <text evidence="3">The sequence shown here is derived from an EMBL/GenBank/DDBJ whole genome shotgun (WGS) entry which is preliminary data.</text>
</comment>
<dbReference type="GO" id="GO:0005509">
    <property type="term" value="F:calcium ion binding"/>
    <property type="evidence" value="ECO:0007669"/>
    <property type="project" value="InterPro"/>
</dbReference>
<protein>
    <recommendedName>
        <fullName evidence="2">EF-hand domain-containing protein</fullName>
    </recommendedName>
</protein>
<proteinExistence type="predicted"/>
<dbReference type="InterPro" id="IPR002048">
    <property type="entry name" value="EF_hand_dom"/>
</dbReference>
<organism evidence="3 4">
    <name type="scientific">Chytriomyces confervae</name>
    <dbReference type="NCBI Taxonomy" id="246404"/>
    <lineage>
        <taxon>Eukaryota</taxon>
        <taxon>Fungi</taxon>
        <taxon>Fungi incertae sedis</taxon>
        <taxon>Chytridiomycota</taxon>
        <taxon>Chytridiomycota incertae sedis</taxon>
        <taxon>Chytridiomycetes</taxon>
        <taxon>Chytridiales</taxon>
        <taxon>Chytriomycetaceae</taxon>
        <taxon>Chytriomyces</taxon>
    </lineage>
</organism>
<dbReference type="PANTHER" id="PTHR21847:SF1">
    <property type="entry name" value="EF-HAND CALCIUM-BINDING DOMAIN-CONTAINING PROTEIN 10"/>
    <property type="match status" value="1"/>
</dbReference>
<dbReference type="STRING" id="246404.A0A507FIC2"/>
<dbReference type="CDD" id="cd22976">
    <property type="entry name" value="DD_EFCAB10"/>
    <property type="match status" value="1"/>
</dbReference>
<evidence type="ECO:0000313" key="3">
    <source>
        <dbReference type="EMBL" id="TPX76054.1"/>
    </source>
</evidence>
<dbReference type="AlphaFoldDB" id="A0A507FIC2"/>
<dbReference type="Proteomes" id="UP000320333">
    <property type="component" value="Unassembled WGS sequence"/>
</dbReference>
<dbReference type="InterPro" id="IPR049760">
    <property type="entry name" value="DD_EFCAB10"/>
</dbReference>
<gene>
    <name evidence="3" type="ORF">CcCBS67573_g02665</name>
</gene>
<dbReference type="Gene3D" id="1.20.890.10">
    <property type="entry name" value="cAMP-dependent protein kinase regulatory subunit, dimerization-anchoring domain"/>
    <property type="match status" value="1"/>
</dbReference>
<evidence type="ECO:0000313" key="4">
    <source>
        <dbReference type="Proteomes" id="UP000320333"/>
    </source>
</evidence>
<keyword evidence="4" id="KW-1185">Reference proteome</keyword>
<sequence length="161" mass="17758">MATSRVSVTSTAPMPAPVTASKDKEASLGASQKEAADAYLRKHNIPAIMEQIMTGLIHSRPEDPKKFIVKKLEDARNAKARNQSMLVFSRENLVALHRIFDVTGKGHITLDQYKAAMQDLGATNYNASPNGHEKDRIYLDDFVDNAFASLLRPPIPVSEPK</sequence>
<dbReference type="EMBL" id="QEAP01000059">
    <property type="protein sequence ID" value="TPX76054.1"/>
    <property type="molecule type" value="Genomic_DNA"/>
</dbReference>
<reference evidence="3 4" key="1">
    <citation type="journal article" date="2019" name="Sci. Rep.">
        <title>Comparative genomics of chytrid fungi reveal insights into the obligate biotrophic and pathogenic lifestyle of Synchytrium endobioticum.</title>
        <authorList>
            <person name="van de Vossenberg B.T.L.H."/>
            <person name="Warris S."/>
            <person name="Nguyen H.D.T."/>
            <person name="van Gent-Pelzer M.P.E."/>
            <person name="Joly D.L."/>
            <person name="van de Geest H.C."/>
            <person name="Bonants P.J.M."/>
            <person name="Smith D.S."/>
            <person name="Levesque C.A."/>
            <person name="van der Lee T.A.J."/>
        </authorList>
    </citation>
    <scope>NUCLEOTIDE SEQUENCE [LARGE SCALE GENOMIC DNA]</scope>
    <source>
        <strain evidence="3 4">CBS 675.73</strain>
    </source>
</reference>